<evidence type="ECO:0000256" key="3">
    <source>
        <dbReference type="ARBA" id="ARBA00022801"/>
    </source>
</evidence>
<comment type="similarity">
    <text evidence="4">Belongs to the carbohydrate esterase 1 (CE1) family.</text>
</comment>
<dbReference type="EMBL" id="CAWUHB010000003">
    <property type="protein sequence ID" value="CAK7210576.1"/>
    <property type="molecule type" value="Genomic_DNA"/>
</dbReference>
<keyword evidence="2 4" id="KW-0732">Signal</keyword>
<evidence type="ECO:0000256" key="4">
    <source>
        <dbReference type="RuleBase" id="RU367147"/>
    </source>
</evidence>
<gene>
    <name evidence="5" type="ORF">SCUCBS95973_000834</name>
</gene>
<dbReference type="PANTHER" id="PTHR43037">
    <property type="entry name" value="UNNAMED PRODUCT-RELATED"/>
    <property type="match status" value="1"/>
</dbReference>
<dbReference type="EC" id="3.1.1.-" evidence="4"/>
<keyword evidence="4" id="KW-0119">Carbohydrate metabolism</keyword>
<accession>A0ABP0ATT8</accession>
<reference evidence="5 6" key="1">
    <citation type="submission" date="2024-01" db="EMBL/GenBank/DDBJ databases">
        <authorList>
            <person name="Allen C."/>
            <person name="Tagirdzhanova G."/>
        </authorList>
    </citation>
    <scope>NUCLEOTIDE SEQUENCE [LARGE SCALE GENOMIC DNA]</scope>
</reference>
<evidence type="ECO:0000313" key="6">
    <source>
        <dbReference type="Proteomes" id="UP001642405"/>
    </source>
</evidence>
<dbReference type="Proteomes" id="UP001642405">
    <property type="component" value="Unassembled WGS sequence"/>
</dbReference>
<dbReference type="PANTHER" id="PTHR43037:SF5">
    <property type="entry name" value="FERULOYL ESTERASE"/>
    <property type="match status" value="1"/>
</dbReference>
<evidence type="ECO:0000313" key="5">
    <source>
        <dbReference type="EMBL" id="CAK7210576.1"/>
    </source>
</evidence>
<keyword evidence="1 4" id="KW-0719">Serine esterase</keyword>
<organism evidence="5 6">
    <name type="scientific">Sporothrix curviconia</name>
    <dbReference type="NCBI Taxonomy" id="1260050"/>
    <lineage>
        <taxon>Eukaryota</taxon>
        <taxon>Fungi</taxon>
        <taxon>Dikarya</taxon>
        <taxon>Ascomycota</taxon>
        <taxon>Pezizomycotina</taxon>
        <taxon>Sordariomycetes</taxon>
        <taxon>Sordariomycetidae</taxon>
        <taxon>Ophiostomatales</taxon>
        <taxon>Ophiostomataceae</taxon>
        <taxon>Sporothrix</taxon>
    </lineage>
</organism>
<sequence length="340" mass="35187">MKLLEPVLAVLAGAYTAQAGAPLGTTVYDDAMTPMAALDEGNGNDAPASASVGTGGLVQVPDFGPNPSNTSMYIYVPAQLAAQPAIIVAIHYCTGTAQAYYAHTPYAQLADEKGFIVIYPSSPYEGTCWDVSSQAALTHNGGGDSNSIANMVTHTLAKYHGDPARVFVTGTSSGAMMTNVMAAAYPEMFAACIVYSGVPAGCFYDQAGGANAWNSSCADGQIDSTPAVWAGIVDAMRPTFSAGSSAAASAAAAAARPRMQIYHGSADAILHPPNYRETIKQWCGVFGFDANAPDETQDNMPQTSYTTSTWGGGKLIGVYAEGVGHTVPVRGDDDMVFFGL</sequence>
<evidence type="ECO:0000256" key="1">
    <source>
        <dbReference type="ARBA" id="ARBA00022487"/>
    </source>
</evidence>
<comment type="subcellular location">
    <subcellularLocation>
        <location evidence="4">Secreted</location>
    </subcellularLocation>
</comment>
<keyword evidence="3 4" id="KW-0378">Hydrolase</keyword>
<evidence type="ECO:0000256" key="2">
    <source>
        <dbReference type="ARBA" id="ARBA00022729"/>
    </source>
</evidence>
<keyword evidence="4" id="KW-0624">Polysaccharide degradation</keyword>
<keyword evidence="4" id="KW-0964">Secreted</keyword>
<name>A0ABP0ATT8_9PEZI</name>
<dbReference type="NCBIfam" id="TIGR01840">
    <property type="entry name" value="esterase_phb"/>
    <property type="match status" value="1"/>
</dbReference>
<comment type="caution">
    <text evidence="5">The sequence shown here is derived from an EMBL/GenBank/DDBJ whole genome shotgun (WGS) entry which is preliminary data.</text>
</comment>
<dbReference type="SUPFAM" id="SSF53474">
    <property type="entry name" value="alpha/beta-Hydrolases"/>
    <property type="match status" value="2"/>
</dbReference>
<feature type="signal peptide" evidence="4">
    <location>
        <begin position="1"/>
        <end position="19"/>
    </location>
</feature>
<protein>
    <recommendedName>
        <fullName evidence="4">Carboxylic ester hydrolase</fullName>
        <ecNumber evidence="4">3.1.1.-</ecNumber>
    </recommendedName>
</protein>
<keyword evidence="6" id="KW-1185">Reference proteome</keyword>
<dbReference type="InterPro" id="IPR010126">
    <property type="entry name" value="Esterase_phb"/>
</dbReference>
<dbReference type="InterPro" id="IPR050955">
    <property type="entry name" value="Plant_Biomass_Hydrol_Est"/>
</dbReference>
<dbReference type="InterPro" id="IPR029058">
    <property type="entry name" value="AB_hydrolase_fold"/>
</dbReference>
<feature type="chain" id="PRO_5044963936" description="Carboxylic ester hydrolase" evidence="4">
    <location>
        <begin position="20"/>
        <end position="340"/>
    </location>
</feature>
<comment type="function">
    <text evidence="4">Esterase involved in the hydrolysis of xylan, a major structural heterogeneous polysaccharide found in plant biomass representing the second most abundant polysaccharide in the biosphere, after cellulose.</text>
</comment>
<dbReference type="Pfam" id="PF10503">
    <property type="entry name" value="Esterase_PHB"/>
    <property type="match status" value="1"/>
</dbReference>
<proteinExistence type="inferred from homology"/>
<dbReference type="Gene3D" id="3.40.50.1820">
    <property type="entry name" value="alpha/beta hydrolase"/>
    <property type="match status" value="1"/>
</dbReference>